<protein>
    <submittedName>
        <fullName evidence="1">FeoB-associated Cys-rich membrane protein</fullName>
    </submittedName>
</protein>
<sequence length="53" mass="5332">MSTWIIGGLVALAAVLAARSIYKDKKAGKCSCGCSTGCSGCCGTCHSNHQPNA</sequence>
<dbReference type="EMBL" id="JACSNR010000010">
    <property type="protein sequence ID" value="MBM6924044.1"/>
    <property type="molecule type" value="Genomic_DNA"/>
</dbReference>
<gene>
    <name evidence="1" type="ORF">H9X81_10155</name>
</gene>
<dbReference type="RefSeq" id="WP_191392571.1">
    <property type="nucleotide sequence ID" value="NZ_JACSNR010000010.1"/>
</dbReference>
<name>A0ABS2GR44_9FIRM</name>
<accession>A0ABS2GR44</accession>
<proteinExistence type="predicted"/>
<reference evidence="1 2" key="1">
    <citation type="journal article" date="2021" name="Sci. Rep.">
        <title>The distribution of antibiotic resistance genes in chicken gut microbiota commensals.</title>
        <authorList>
            <person name="Juricova H."/>
            <person name="Matiasovicova J."/>
            <person name="Kubasova T."/>
            <person name="Cejkova D."/>
            <person name="Rychlik I."/>
        </authorList>
    </citation>
    <scope>NUCLEOTIDE SEQUENCE [LARGE SCALE GENOMIC DNA]</scope>
    <source>
        <strain evidence="1 2">An564</strain>
    </source>
</reference>
<keyword evidence="2" id="KW-1185">Reference proteome</keyword>
<evidence type="ECO:0000313" key="2">
    <source>
        <dbReference type="Proteomes" id="UP000724149"/>
    </source>
</evidence>
<dbReference type="Proteomes" id="UP000724149">
    <property type="component" value="Unassembled WGS sequence"/>
</dbReference>
<comment type="caution">
    <text evidence="1">The sequence shown here is derived from an EMBL/GenBank/DDBJ whole genome shotgun (WGS) entry which is preliminary data.</text>
</comment>
<organism evidence="1 2">
    <name type="scientific">Hydrogenoanaerobacterium saccharovorans</name>
    <dbReference type="NCBI Taxonomy" id="474960"/>
    <lineage>
        <taxon>Bacteria</taxon>
        <taxon>Bacillati</taxon>
        <taxon>Bacillota</taxon>
        <taxon>Clostridia</taxon>
        <taxon>Eubacteriales</taxon>
        <taxon>Oscillospiraceae</taxon>
        <taxon>Hydrogenoanaerobacterium</taxon>
    </lineage>
</organism>
<dbReference type="Pfam" id="PF12669">
    <property type="entry name" value="FeoB_associated"/>
    <property type="match status" value="1"/>
</dbReference>
<evidence type="ECO:0000313" key="1">
    <source>
        <dbReference type="EMBL" id="MBM6924044.1"/>
    </source>
</evidence>